<proteinExistence type="predicted"/>
<dbReference type="EMBL" id="WSRQ01000025">
    <property type="protein sequence ID" value="MVX65087.1"/>
    <property type="molecule type" value="Genomic_DNA"/>
</dbReference>
<protein>
    <submittedName>
        <fullName evidence="1">Uncharacterized protein</fullName>
    </submittedName>
</protein>
<dbReference type="Proteomes" id="UP000656077">
    <property type="component" value="Unassembled WGS sequence"/>
</dbReference>
<sequence length="119" mass="13969">MIILEKGRVILIEEEHCKENYQFTVHPCNFKVDIKEIRPFYVHSHNYIFLDLQVLNSCNAKSCIKIKSKPCHGKVYLVKPSILVYKANEGFCGYDLLEILIEDEFGRKHVENMIIRVIN</sequence>
<gene>
    <name evidence="1" type="ORF">GKZ28_15460</name>
</gene>
<reference evidence="1" key="1">
    <citation type="submission" date="2019-12" db="EMBL/GenBank/DDBJ databases">
        <title>Microbes associate with the intestines of laboratory mice.</title>
        <authorList>
            <person name="Navarre W."/>
            <person name="Wong E."/>
        </authorList>
    </citation>
    <scope>NUCLEOTIDE SEQUENCE</scope>
    <source>
        <strain evidence="1">NM79_F5</strain>
    </source>
</reference>
<organism evidence="1 2">
    <name type="scientific">Clostridium chromiireducens</name>
    <dbReference type="NCBI Taxonomy" id="225345"/>
    <lineage>
        <taxon>Bacteria</taxon>
        <taxon>Bacillati</taxon>
        <taxon>Bacillota</taxon>
        <taxon>Clostridia</taxon>
        <taxon>Eubacteriales</taxon>
        <taxon>Clostridiaceae</taxon>
        <taxon>Clostridium</taxon>
    </lineage>
</organism>
<comment type="caution">
    <text evidence="1">The sequence shown here is derived from an EMBL/GenBank/DDBJ whole genome shotgun (WGS) entry which is preliminary data.</text>
</comment>
<dbReference type="AlphaFoldDB" id="A0A964RNT8"/>
<evidence type="ECO:0000313" key="2">
    <source>
        <dbReference type="Proteomes" id="UP000656077"/>
    </source>
</evidence>
<accession>A0A964RNT8</accession>
<name>A0A964RNT8_9CLOT</name>
<evidence type="ECO:0000313" key="1">
    <source>
        <dbReference type="EMBL" id="MVX65087.1"/>
    </source>
</evidence>